<dbReference type="PROSITE" id="PS00113">
    <property type="entry name" value="ADENYLATE_KINASE"/>
    <property type="match status" value="1"/>
</dbReference>
<proteinExistence type="inferred from homology"/>
<evidence type="ECO:0000256" key="1">
    <source>
        <dbReference type="ARBA" id="ARBA00022679"/>
    </source>
</evidence>
<feature type="binding site" evidence="5">
    <location>
        <position position="127"/>
    </location>
    <ligand>
        <name>ATP</name>
        <dbReference type="ChEBI" id="CHEBI:30616"/>
    </ligand>
</feature>
<comment type="caution">
    <text evidence="5">Lacks conserved residue(s) required for the propagation of feature annotation.</text>
</comment>
<dbReference type="PANTHER" id="PTHR23359">
    <property type="entry name" value="NUCLEOTIDE KINASE"/>
    <property type="match status" value="1"/>
</dbReference>
<dbReference type="SUPFAM" id="SSF52540">
    <property type="entry name" value="P-loop containing nucleoside triphosphate hydrolases"/>
    <property type="match status" value="1"/>
</dbReference>
<reference evidence="9" key="1">
    <citation type="journal article" date="2019" name="Int. J. Syst. Evol. Microbiol.">
        <title>The Global Catalogue of Microorganisms (GCM) 10K type strain sequencing project: providing services to taxonomists for standard genome sequencing and annotation.</title>
        <authorList>
            <consortium name="The Broad Institute Genomics Platform"/>
            <consortium name="The Broad Institute Genome Sequencing Center for Infectious Disease"/>
            <person name="Wu L."/>
            <person name="Ma J."/>
        </authorList>
    </citation>
    <scope>NUCLEOTIDE SEQUENCE [LARGE SCALE GENOMIC DNA]</scope>
    <source>
        <strain evidence="9">CGMCC 4.7106</strain>
    </source>
</reference>
<evidence type="ECO:0000256" key="7">
    <source>
        <dbReference type="RuleBase" id="RU003331"/>
    </source>
</evidence>
<comment type="subunit">
    <text evidence="5 7">Monomer.</text>
</comment>
<evidence type="ECO:0000256" key="6">
    <source>
        <dbReference type="RuleBase" id="RU003330"/>
    </source>
</evidence>
<dbReference type="InterPro" id="IPR033690">
    <property type="entry name" value="Adenylat_kinase_CS"/>
</dbReference>
<comment type="function">
    <text evidence="5">Catalyzes the reversible transfer of the terminal phosphate group between ATP and AMP. Plays an important role in cellular energy homeostasis and in adenine nucleotide metabolism.</text>
</comment>
<dbReference type="InterPro" id="IPR000850">
    <property type="entry name" value="Adenylat/UMP-CMP_kin"/>
</dbReference>
<comment type="pathway">
    <text evidence="5">Purine metabolism; AMP biosynthesis via salvage pathway; AMP from ADP: step 1/1.</text>
</comment>
<dbReference type="HAMAP" id="MF_00235">
    <property type="entry name" value="Adenylate_kinase_Adk"/>
    <property type="match status" value="1"/>
</dbReference>
<evidence type="ECO:0000313" key="9">
    <source>
        <dbReference type="Proteomes" id="UP001597375"/>
    </source>
</evidence>
<sequence length="217" mass="24066">MRLVLLGPPASGKGTQGRFLAKELGLDYLSTGALLRESIENGTELGIAAKPILARGGYLPDELMQPLIVAWLEENNSSEGWILDGFPRSLAQAEFLEEWMASHNSALDAAISLEVPFEELLKRIVERVECPDCRWTGQERELSAQNRCPECGGMASSRADDDEANFRNRFAEFEQLTLPAIDYYSKRGKLIRVLSSAPKESVSRTLLNSVFRSTETA</sequence>
<dbReference type="RefSeq" id="WP_386817938.1">
    <property type="nucleotide sequence ID" value="NZ_JBHUIT010000001.1"/>
</dbReference>
<dbReference type="EC" id="2.7.4.3" evidence="5 7"/>
<dbReference type="Pfam" id="PF00406">
    <property type="entry name" value="ADK"/>
    <property type="match status" value="1"/>
</dbReference>
<dbReference type="GO" id="GO:0016301">
    <property type="term" value="F:kinase activity"/>
    <property type="evidence" value="ECO:0007669"/>
    <property type="project" value="UniProtKB-KW"/>
</dbReference>
<keyword evidence="9" id="KW-1185">Reference proteome</keyword>
<name>A0ABW5D2J8_9BACT</name>
<protein>
    <recommendedName>
        <fullName evidence="5 7">Adenylate kinase</fullName>
        <shortName evidence="5">AK</shortName>
        <ecNumber evidence="5 7">2.7.4.3</ecNumber>
    </recommendedName>
    <alternativeName>
        <fullName evidence="5">ATP-AMP transphosphorylase</fullName>
    </alternativeName>
    <alternativeName>
        <fullName evidence="5">ATP:AMP phosphotransferase</fullName>
    </alternativeName>
    <alternativeName>
        <fullName evidence="5">Adenylate monophosphate kinase</fullName>
    </alternativeName>
</protein>
<evidence type="ECO:0000256" key="5">
    <source>
        <dbReference type="HAMAP-Rule" id="MF_00235"/>
    </source>
</evidence>
<keyword evidence="4 5" id="KW-0418">Kinase</keyword>
<comment type="caution">
    <text evidence="8">The sequence shown here is derived from an EMBL/GenBank/DDBJ whole genome shotgun (WGS) entry which is preliminary data.</text>
</comment>
<comment type="catalytic activity">
    <reaction evidence="5 7">
        <text>AMP + ATP = 2 ADP</text>
        <dbReference type="Rhea" id="RHEA:12973"/>
        <dbReference type="ChEBI" id="CHEBI:30616"/>
        <dbReference type="ChEBI" id="CHEBI:456215"/>
        <dbReference type="ChEBI" id="CHEBI:456216"/>
        <dbReference type="EC" id="2.7.4.3"/>
    </reaction>
</comment>
<feature type="binding site" evidence="5">
    <location>
        <position position="92"/>
    </location>
    <ligand>
        <name>AMP</name>
        <dbReference type="ChEBI" id="CHEBI:456215"/>
    </ligand>
</feature>
<evidence type="ECO:0000313" key="8">
    <source>
        <dbReference type="EMBL" id="MFD2255277.1"/>
    </source>
</evidence>
<dbReference type="InterPro" id="IPR027417">
    <property type="entry name" value="P-loop_NTPase"/>
</dbReference>
<comment type="domain">
    <text evidence="5">Consists of three domains, a large central CORE domain and two small peripheral domains, NMPbind and LID, which undergo movements during catalysis. The LID domain closes over the site of phosphoryl transfer upon ATP binding. Assembling and dissambling the active center during each catalytic cycle provides an effective means to prevent ATP hydrolysis.</text>
</comment>
<dbReference type="CDD" id="cd01428">
    <property type="entry name" value="ADK"/>
    <property type="match status" value="1"/>
</dbReference>
<gene>
    <name evidence="5" type="primary">adk</name>
    <name evidence="8" type="ORF">ACFSSA_01190</name>
</gene>
<dbReference type="EMBL" id="JBHUIT010000001">
    <property type="protein sequence ID" value="MFD2255277.1"/>
    <property type="molecule type" value="Genomic_DNA"/>
</dbReference>
<organism evidence="8 9">
    <name type="scientific">Luteolibacter algae</name>
    <dbReference type="NCBI Taxonomy" id="454151"/>
    <lineage>
        <taxon>Bacteria</taxon>
        <taxon>Pseudomonadati</taxon>
        <taxon>Verrucomicrobiota</taxon>
        <taxon>Verrucomicrobiia</taxon>
        <taxon>Verrucomicrobiales</taxon>
        <taxon>Verrucomicrobiaceae</taxon>
        <taxon>Luteolibacter</taxon>
    </lineage>
</organism>
<dbReference type="Proteomes" id="UP001597375">
    <property type="component" value="Unassembled WGS sequence"/>
</dbReference>
<feature type="binding site" evidence="5">
    <location>
        <position position="169"/>
    </location>
    <ligand>
        <name>AMP</name>
        <dbReference type="ChEBI" id="CHEBI:456215"/>
    </ligand>
</feature>
<evidence type="ECO:0000256" key="4">
    <source>
        <dbReference type="ARBA" id="ARBA00022777"/>
    </source>
</evidence>
<feature type="binding site" evidence="5">
    <location>
        <position position="31"/>
    </location>
    <ligand>
        <name>AMP</name>
        <dbReference type="ChEBI" id="CHEBI:456215"/>
    </ligand>
</feature>
<keyword evidence="5 7" id="KW-0067">ATP-binding</keyword>
<comment type="subcellular location">
    <subcellularLocation>
        <location evidence="5 7">Cytoplasm</location>
    </subcellularLocation>
</comment>
<keyword evidence="2 5" id="KW-0545">Nucleotide biosynthesis</keyword>
<feature type="binding site" evidence="5">
    <location>
        <begin position="85"/>
        <end position="88"/>
    </location>
    <ligand>
        <name>AMP</name>
        <dbReference type="ChEBI" id="CHEBI:456215"/>
    </ligand>
</feature>
<feature type="binding site" evidence="5">
    <location>
        <position position="197"/>
    </location>
    <ligand>
        <name>ATP</name>
        <dbReference type="ChEBI" id="CHEBI:30616"/>
    </ligand>
</feature>
<dbReference type="NCBIfam" id="TIGR01351">
    <property type="entry name" value="adk"/>
    <property type="match status" value="1"/>
</dbReference>
<feature type="binding site" evidence="5">
    <location>
        <position position="36"/>
    </location>
    <ligand>
        <name>AMP</name>
        <dbReference type="ChEBI" id="CHEBI:456215"/>
    </ligand>
</feature>
<keyword evidence="1 5" id="KW-0808">Transferase</keyword>
<feature type="binding site" evidence="5">
    <location>
        <begin position="10"/>
        <end position="15"/>
    </location>
    <ligand>
        <name>ATP</name>
        <dbReference type="ChEBI" id="CHEBI:30616"/>
    </ligand>
</feature>
<keyword evidence="3 5" id="KW-0547">Nucleotide-binding</keyword>
<dbReference type="PRINTS" id="PR00094">
    <property type="entry name" value="ADENYLTKNASE"/>
</dbReference>
<feature type="binding site" evidence="5">
    <location>
        <position position="158"/>
    </location>
    <ligand>
        <name>AMP</name>
        <dbReference type="ChEBI" id="CHEBI:456215"/>
    </ligand>
</feature>
<evidence type="ECO:0000256" key="2">
    <source>
        <dbReference type="ARBA" id="ARBA00022727"/>
    </source>
</evidence>
<feature type="binding site" evidence="5">
    <location>
        <begin position="57"/>
        <end position="59"/>
    </location>
    <ligand>
        <name>AMP</name>
        <dbReference type="ChEBI" id="CHEBI:456215"/>
    </ligand>
</feature>
<accession>A0ABW5D2J8</accession>
<keyword evidence="5" id="KW-0963">Cytoplasm</keyword>
<dbReference type="InterPro" id="IPR006259">
    <property type="entry name" value="Adenyl_kin_sub"/>
</dbReference>
<evidence type="ECO:0000256" key="3">
    <source>
        <dbReference type="ARBA" id="ARBA00022741"/>
    </source>
</evidence>
<feature type="region of interest" description="NMP" evidence="5">
    <location>
        <begin position="30"/>
        <end position="59"/>
    </location>
</feature>
<comment type="similarity">
    <text evidence="5 6">Belongs to the adenylate kinase family.</text>
</comment>
<dbReference type="Gene3D" id="3.40.50.300">
    <property type="entry name" value="P-loop containing nucleotide triphosphate hydrolases"/>
    <property type="match status" value="1"/>
</dbReference>